<dbReference type="GeneID" id="63788880"/>
<evidence type="ECO:0000256" key="3">
    <source>
        <dbReference type="ARBA" id="ARBA00022723"/>
    </source>
</evidence>
<keyword evidence="14" id="KW-1185">Reference proteome</keyword>
<dbReference type="GO" id="GO:0061630">
    <property type="term" value="F:ubiquitin protein ligase activity"/>
    <property type="evidence" value="ECO:0007669"/>
    <property type="project" value="TreeGrafter"/>
</dbReference>
<dbReference type="RefSeq" id="XP_040722694.1">
    <property type="nucleotide sequence ID" value="XM_040872281.1"/>
</dbReference>
<dbReference type="PROSITE" id="PS50089">
    <property type="entry name" value="ZF_RING_2"/>
    <property type="match status" value="1"/>
</dbReference>
<dbReference type="GO" id="GO:0008270">
    <property type="term" value="F:zinc ion binding"/>
    <property type="evidence" value="ECO:0007669"/>
    <property type="project" value="UniProtKB-KW"/>
</dbReference>
<feature type="transmembrane region" description="Helical" evidence="10">
    <location>
        <begin position="236"/>
        <end position="256"/>
    </location>
</feature>
<dbReference type="EMBL" id="MCFI01000022">
    <property type="protein sequence ID" value="ORY76614.1"/>
    <property type="molecule type" value="Genomic_DNA"/>
</dbReference>
<accession>A0A1Y2EZC4</accession>
<evidence type="ECO:0000256" key="10">
    <source>
        <dbReference type="SAM" id="Phobius"/>
    </source>
</evidence>
<organism evidence="13 14">
    <name type="scientific">Protomyces lactucae-debilis</name>
    <dbReference type="NCBI Taxonomy" id="2754530"/>
    <lineage>
        <taxon>Eukaryota</taxon>
        <taxon>Fungi</taxon>
        <taxon>Dikarya</taxon>
        <taxon>Ascomycota</taxon>
        <taxon>Taphrinomycotina</taxon>
        <taxon>Taphrinomycetes</taxon>
        <taxon>Taphrinales</taxon>
        <taxon>Protomycetaceae</taxon>
        <taxon>Protomyces</taxon>
    </lineage>
</organism>
<feature type="signal peptide" evidence="11">
    <location>
        <begin position="1"/>
        <end position="29"/>
    </location>
</feature>
<dbReference type="Proteomes" id="UP000193685">
    <property type="component" value="Unassembled WGS sequence"/>
</dbReference>
<keyword evidence="3" id="KW-0479">Metal-binding</keyword>
<dbReference type="PANTHER" id="PTHR45931:SF16">
    <property type="entry name" value="RING_U-BOX SUPERFAMILY PROTEIN"/>
    <property type="match status" value="1"/>
</dbReference>
<dbReference type="GO" id="GO:0016020">
    <property type="term" value="C:membrane"/>
    <property type="evidence" value="ECO:0007669"/>
    <property type="project" value="UniProtKB-SubCell"/>
</dbReference>
<dbReference type="Pfam" id="PF02225">
    <property type="entry name" value="PA"/>
    <property type="match status" value="1"/>
</dbReference>
<comment type="subcellular location">
    <subcellularLocation>
        <location evidence="1">Membrane</location>
    </subcellularLocation>
</comment>
<keyword evidence="11" id="KW-0732">Signal</keyword>
<evidence type="ECO:0000313" key="14">
    <source>
        <dbReference type="Proteomes" id="UP000193685"/>
    </source>
</evidence>
<dbReference type="InterPro" id="IPR051834">
    <property type="entry name" value="RING_finger_E3_ligase"/>
</dbReference>
<evidence type="ECO:0000256" key="1">
    <source>
        <dbReference type="ARBA" id="ARBA00004370"/>
    </source>
</evidence>
<dbReference type="GO" id="GO:0006511">
    <property type="term" value="P:ubiquitin-dependent protein catabolic process"/>
    <property type="evidence" value="ECO:0007669"/>
    <property type="project" value="TreeGrafter"/>
</dbReference>
<evidence type="ECO:0000256" key="5">
    <source>
        <dbReference type="ARBA" id="ARBA00022833"/>
    </source>
</evidence>
<dbReference type="Gene3D" id="3.50.30.30">
    <property type="match status" value="1"/>
</dbReference>
<dbReference type="InterPro" id="IPR003137">
    <property type="entry name" value="PA_domain"/>
</dbReference>
<comment type="caution">
    <text evidence="13">The sequence shown here is derived from an EMBL/GenBank/DDBJ whole genome shotgun (WGS) entry which is preliminary data.</text>
</comment>
<dbReference type="InterPro" id="IPR001841">
    <property type="entry name" value="Znf_RING"/>
</dbReference>
<evidence type="ECO:0000259" key="12">
    <source>
        <dbReference type="PROSITE" id="PS50089"/>
    </source>
</evidence>
<feature type="chain" id="PRO_5013141585" description="RING-type domain-containing protein" evidence="11">
    <location>
        <begin position="30"/>
        <end position="382"/>
    </location>
</feature>
<sequence>MSYPLTRTCLTATLLAALFLLLLFNASDGLSNPPDTNERLRPGFGALPPLWSTGATHHIVTQHGNITISARLAAFGRDVIQASLTDPPAFRLSEVLKRDDGVAVARKEHEPVGARARLTLDGGDGCDAAVLPPVLNASTEQAWIILQRGLCSFADKARHAQAAGYDGVLVGDDGSSYETLVTMFAKHAEDITIAPLFITRSSYQTLMNLQSTQGSVIGVRIFAVAIKTDWPLLDTLVFICFSPLCTLFIVYLFLYFRRRRLRKEAILPPAYLSKLEKIAYFPKEGQMTSCVICLETFEEDVELTALPCQHLYHPACITRWLVERKRTCPICQRDVRASLDRQEDEALVESPMDERTPLLPTPASVAFLHSTRQQPQQGETQE</sequence>
<evidence type="ECO:0000313" key="13">
    <source>
        <dbReference type="EMBL" id="ORY76614.1"/>
    </source>
</evidence>
<dbReference type="Gene3D" id="3.30.40.10">
    <property type="entry name" value="Zinc/RING finger domain, C3HC4 (zinc finger)"/>
    <property type="match status" value="1"/>
</dbReference>
<dbReference type="GO" id="GO:0005634">
    <property type="term" value="C:nucleus"/>
    <property type="evidence" value="ECO:0007669"/>
    <property type="project" value="TreeGrafter"/>
</dbReference>
<dbReference type="SMART" id="SM00184">
    <property type="entry name" value="RING"/>
    <property type="match status" value="1"/>
</dbReference>
<proteinExistence type="predicted"/>
<keyword evidence="4 8" id="KW-0863">Zinc-finger</keyword>
<dbReference type="STRING" id="56484.A0A1Y2EZC4"/>
<evidence type="ECO:0000256" key="9">
    <source>
        <dbReference type="SAM" id="MobiDB-lite"/>
    </source>
</evidence>
<dbReference type="OrthoDB" id="8062037at2759"/>
<dbReference type="Pfam" id="PF13639">
    <property type="entry name" value="zf-RING_2"/>
    <property type="match status" value="1"/>
</dbReference>
<protein>
    <recommendedName>
        <fullName evidence="12">RING-type domain-containing protein</fullName>
    </recommendedName>
</protein>
<dbReference type="SMART" id="SM00744">
    <property type="entry name" value="RINGv"/>
    <property type="match status" value="1"/>
</dbReference>
<dbReference type="InterPro" id="IPR011016">
    <property type="entry name" value="Znf_RING-CH"/>
</dbReference>
<evidence type="ECO:0000256" key="11">
    <source>
        <dbReference type="SAM" id="SignalP"/>
    </source>
</evidence>
<evidence type="ECO:0000256" key="8">
    <source>
        <dbReference type="PROSITE-ProRule" id="PRU00175"/>
    </source>
</evidence>
<dbReference type="SUPFAM" id="SSF57850">
    <property type="entry name" value="RING/U-box"/>
    <property type="match status" value="1"/>
</dbReference>
<dbReference type="AlphaFoldDB" id="A0A1Y2EZC4"/>
<keyword evidence="2 10" id="KW-0812">Transmembrane</keyword>
<dbReference type="InterPro" id="IPR013083">
    <property type="entry name" value="Znf_RING/FYVE/PHD"/>
</dbReference>
<evidence type="ECO:0000256" key="4">
    <source>
        <dbReference type="ARBA" id="ARBA00022771"/>
    </source>
</evidence>
<evidence type="ECO:0000256" key="2">
    <source>
        <dbReference type="ARBA" id="ARBA00022692"/>
    </source>
</evidence>
<feature type="domain" description="RING-type" evidence="12">
    <location>
        <begin position="290"/>
        <end position="332"/>
    </location>
</feature>
<dbReference type="PANTHER" id="PTHR45931">
    <property type="entry name" value="SI:CH211-59O9.10"/>
    <property type="match status" value="1"/>
</dbReference>
<feature type="compositionally biased region" description="Polar residues" evidence="9">
    <location>
        <begin position="370"/>
        <end position="382"/>
    </location>
</feature>
<dbReference type="CDD" id="cd16454">
    <property type="entry name" value="RING-H2_PA-TM-RING"/>
    <property type="match status" value="1"/>
</dbReference>
<evidence type="ECO:0000256" key="7">
    <source>
        <dbReference type="ARBA" id="ARBA00023136"/>
    </source>
</evidence>
<reference evidence="13 14" key="1">
    <citation type="submission" date="2016-07" db="EMBL/GenBank/DDBJ databases">
        <title>Pervasive Adenine N6-methylation of Active Genes in Fungi.</title>
        <authorList>
            <consortium name="DOE Joint Genome Institute"/>
            <person name="Mondo S.J."/>
            <person name="Dannebaum R.O."/>
            <person name="Kuo R.C."/>
            <person name="Labutti K."/>
            <person name="Haridas S."/>
            <person name="Kuo A."/>
            <person name="Salamov A."/>
            <person name="Ahrendt S.R."/>
            <person name="Lipzen A."/>
            <person name="Sullivan W."/>
            <person name="Andreopoulos W.B."/>
            <person name="Clum A."/>
            <person name="Lindquist E."/>
            <person name="Daum C."/>
            <person name="Ramamoorthy G.K."/>
            <person name="Gryganskyi A."/>
            <person name="Culley D."/>
            <person name="Magnuson J.K."/>
            <person name="James T.Y."/>
            <person name="O'Malley M.A."/>
            <person name="Stajich J.E."/>
            <person name="Spatafora J.W."/>
            <person name="Visel A."/>
            <person name="Grigoriev I.V."/>
        </authorList>
    </citation>
    <scope>NUCLEOTIDE SEQUENCE [LARGE SCALE GENOMIC DNA]</scope>
    <source>
        <strain evidence="13 14">12-1054</strain>
    </source>
</reference>
<feature type="region of interest" description="Disordered" evidence="9">
    <location>
        <begin position="342"/>
        <end position="382"/>
    </location>
</feature>
<name>A0A1Y2EZC4_PROLT</name>
<keyword evidence="5" id="KW-0862">Zinc</keyword>
<keyword evidence="6 10" id="KW-1133">Transmembrane helix</keyword>
<keyword evidence="7 10" id="KW-0472">Membrane</keyword>
<gene>
    <name evidence="13" type="ORF">BCR37DRAFT_415421</name>
</gene>
<evidence type="ECO:0000256" key="6">
    <source>
        <dbReference type="ARBA" id="ARBA00022989"/>
    </source>
</evidence>